<dbReference type="InterPro" id="IPR039422">
    <property type="entry name" value="MarR/SlyA-like"/>
</dbReference>
<evidence type="ECO:0000256" key="2">
    <source>
        <dbReference type="ARBA" id="ARBA00023125"/>
    </source>
</evidence>
<gene>
    <name evidence="5" type="ORF">K8N75_05405</name>
</gene>
<dbReference type="Proteomes" id="UP000825933">
    <property type="component" value="Unassembled WGS sequence"/>
</dbReference>
<organism evidence="5 6">
    <name type="scientific">Methanobacterium spitsbergense</name>
    <dbReference type="NCBI Taxonomy" id="2874285"/>
    <lineage>
        <taxon>Archaea</taxon>
        <taxon>Methanobacteriati</taxon>
        <taxon>Methanobacteriota</taxon>
        <taxon>Methanomada group</taxon>
        <taxon>Methanobacteria</taxon>
        <taxon>Methanobacteriales</taxon>
        <taxon>Methanobacteriaceae</taxon>
        <taxon>Methanobacterium</taxon>
    </lineage>
</organism>
<name>A0A8T5V1A9_9EURY</name>
<dbReference type="InterPro" id="IPR036390">
    <property type="entry name" value="WH_DNA-bd_sf"/>
</dbReference>
<dbReference type="InterPro" id="IPR000835">
    <property type="entry name" value="HTH_MarR-typ"/>
</dbReference>
<protein>
    <submittedName>
        <fullName evidence="5">MarR family winged helix-turn-helix transcriptional regulator</fullName>
    </submittedName>
</protein>
<evidence type="ECO:0000256" key="3">
    <source>
        <dbReference type="ARBA" id="ARBA00023163"/>
    </source>
</evidence>
<dbReference type="GO" id="GO:0003700">
    <property type="term" value="F:DNA-binding transcription factor activity"/>
    <property type="evidence" value="ECO:0007669"/>
    <property type="project" value="InterPro"/>
</dbReference>
<dbReference type="GO" id="GO:0006950">
    <property type="term" value="P:response to stress"/>
    <property type="evidence" value="ECO:0007669"/>
    <property type="project" value="TreeGrafter"/>
</dbReference>
<dbReference type="EMBL" id="JAIOUQ010000005">
    <property type="protein sequence ID" value="MBZ2165475.1"/>
    <property type="molecule type" value="Genomic_DNA"/>
</dbReference>
<proteinExistence type="predicted"/>
<keyword evidence="3" id="KW-0804">Transcription</keyword>
<evidence type="ECO:0000313" key="6">
    <source>
        <dbReference type="Proteomes" id="UP000825933"/>
    </source>
</evidence>
<evidence type="ECO:0000256" key="1">
    <source>
        <dbReference type="ARBA" id="ARBA00023015"/>
    </source>
</evidence>
<dbReference type="InterPro" id="IPR055166">
    <property type="entry name" value="Transc_reg_Sar_Rot_HTH"/>
</dbReference>
<sequence length="154" mass="18049">MDLIKLQNINEIWKYWEAINKQIRLKHRETAQKYGFTFEQFHLLIELDHHSELNISADVLPPTIGEVAFDMGNAPHTLSDRIKRLEKKGLVEKRRDDNDLRVVRVMLTDKGQNIINKIKNEAGNIFIYNALEKMDEKSLENLLNGLKQLNKELI</sequence>
<dbReference type="SUPFAM" id="SSF46785">
    <property type="entry name" value="Winged helix' DNA-binding domain"/>
    <property type="match status" value="1"/>
</dbReference>
<dbReference type="RefSeq" id="WP_223791101.1">
    <property type="nucleotide sequence ID" value="NZ_JAIOUQ010000005.1"/>
</dbReference>
<feature type="domain" description="HTH marR-type" evidence="4">
    <location>
        <begin position="1"/>
        <end position="151"/>
    </location>
</feature>
<dbReference type="SMART" id="SM00347">
    <property type="entry name" value="HTH_MARR"/>
    <property type="match status" value="1"/>
</dbReference>
<accession>A0A8T5V1A9</accession>
<dbReference type="Gene3D" id="1.10.10.10">
    <property type="entry name" value="Winged helix-like DNA-binding domain superfamily/Winged helix DNA-binding domain"/>
    <property type="match status" value="1"/>
</dbReference>
<evidence type="ECO:0000313" key="5">
    <source>
        <dbReference type="EMBL" id="MBZ2165475.1"/>
    </source>
</evidence>
<evidence type="ECO:0000259" key="4">
    <source>
        <dbReference type="PROSITE" id="PS50995"/>
    </source>
</evidence>
<keyword evidence="1" id="KW-0805">Transcription regulation</keyword>
<reference evidence="6" key="1">
    <citation type="journal article" date="2022" name="Microbiol. Resour. Announc.">
        <title>Draft Genome Sequence of a Methanogenic Archaeon from West Spitsbergen Permafrost.</title>
        <authorList>
            <person name="Trubitsyn V."/>
            <person name="Rivkina E."/>
            <person name="Shcherbakova V."/>
        </authorList>
    </citation>
    <scope>NUCLEOTIDE SEQUENCE [LARGE SCALE GENOMIC DNA]</scope>
    <source>
        <strain evidence="6">VT</strain>
    </source>
</reference>
<dbReference type="PROSITE" id="PS50995">
    <property type="entry name" value="HTH_MARR_2"/>
    <property type="match status" value="1"/>
</dbReference>
<dbReference type="InterPro" id="IPR036388">
    <property type="entry name" value="WH-like_DNA-bd_sf"/>
</dbReference>
<keyword evidence="6" id="KW-1185">Reference proteome</keyword>
<comment type="caution">
    <text evidence="5">The sequence shown here is derived from an EMBL/GenBank/DDBJ whole genome shotgun (WGS) entry which is preliminary data.</text>
</comment>
<dbReference type="Pfam" id="PF22381">
    <property type="entry name" value="Staph_reg_Sar_Rot"/>
    <property type="match status" value="1"/>
</dbReference>
<dbReference type="PANTHER" id="PTHR33164">
    <property type="entry name" value="TRANSCRIPTIONAL REGULATOR, MARR FAMILY"/>
    <property type="match status" value="1"/>
</dbReference>
<dbReference type="AlphaFoldDB" id="A0A8T5V1A9"/>
<keyword evidence="2" id="KW-0238">DNA-binding</keyword>
<dbReference type="GO" id="GO:0003677">
    <property type="term" value="F:DNA binding"/>
    <property type="evidence" value="ECO:0007669"/>
    <property type="project" value="UniProtKB-KW"/>
</dbReference>
<dbReference type="PANTHER" id="PTHR33164:SF89">
    <property type="entry name" value="MARR FAMILY REGULATORY PROTEIN"/>
    <property type="match status" value="1"/>
</dbReference>